<dbReference type="Pfam" id="PF13668">
    <property type="entry name" value="Ferritin_2"/>
    <property type="match status" value="1"/>
</dbReference>
<sequence>MRYTLALLTLTTGLLANAAPLRFYGRAVTESEILVFQFADVLEQLETAFYEQGIAKFQDADFTNAGFASSQLVQQQLLTIEKDERAHSVALQAALRSFGAEPVTTCTFNFDAVLTDVATMAAVARIVENVGVSAYMGGATLITDPVLLTSAASILTVEARHQTMLNVLNAGTAIPAAFDIPLTPSEILALAGPFISGCDLGIPANQPLAVTNTGALAPGTSLTFDSPGFNGNTEGMFCQMMLGGAAESIPLPIDACVVPAEINGPVAIWVTSDGQPLVNNVRDRATTQVVAGPLFAFVDTKQELISQVLRTTGGAPPAPAPEAPGTPAPETAPGAPAPEGQDTGESTVITTQTISTDAASSIIEGASAPTGTDGSAAPAPTGNVPASDAPAPPTTPTPKGPSADGRIEVLGMSEMPLSDVPTPPAAPDAGGAPPAAPPATPDAGAAPPATPDAGATPPAAPPAGAPAAPAAPPA</sequence>
<protein>
    <submittedName>
        <fullName evidence="3">Ferritin-like domain-containing protein</fullName>
    </submittedName>
</protein>
<dbReference type="Proteomes" id="UP000305067">
    <property type="component" value="Unassembled WGS sequence"/>
</dbReference>
<dbReference type="SUPFAM" id="SSF47240">
    <property type="entry name" value="Ferritin-like"/>
    <property type="match status" value="1"/>
</dbReference>
<dbReference type="InterPro" id="IPR012347">
    <property type="entry name" value="Ferritin-like"/>
</dbReference>
<accession>A0A5C3QJG7</accession>
<feature type="compositionally biased region" description="Low complexity" evidence="1">
    <location>
        <begin position="441"/>
        <end position="457"/>
    </location>
</feature>
<dbReference type="OrthoDB" id="1001765at2759"/>
<name>A0A5C3QJG7_9AGAR</name>
<feature type="signal peptide" evidence="2">
    <location>
        <begin position="1"/>
        <end position="18"/>
    </location>
</feature>
<dbReference type="EMBL" id="ML178828">
    <property type="protein sequence ID" value="TFL00621.1"/>
    <property type="molecule type" value="Genomic_DNA"/>
</dbReference>
<feature type="compositionally biased region" description="Pro residues" evidence="1">
    <location>
        <begin position="316"/>
        <end position="327"/>
    </location>
</feature>
<feature type="compositionally biased region" description="Pro residues" evidence="1">
    <location>
        <begin position="458"/>
        <end position="474"/>
    </location>
</feature>
<keyword evidence="2" id="KW-0732">Signal</keyword>
<feature type="region of interest" description="Disordered" evidence="1">
    <location>
        <begin position="311"/>
        <end position="345"/>
    </location>
</feature>
<evidence type="ECO:0000313" key="4">
    <source>
        <dbReference type="Proteomes" id="UP000305067"/>
    </source>
</evidence>
<keyword evidence="4" id="KW-1185">Reference proteome</keyword>
<dbReference type="InterPro" id="IPR009078">
    <property type="entry name" value="Ferritin-like_SF"/>
</dbReference>
<reference evidence="3 4" key="1">
    <citation type="journal article" date="2019" name="Nat. Ecol. Evol.">
        <title>Megaphylogeny resolves global patterns of mushroom evolution.</title>
        <authorList>
            <person name="Varga T."/>
            <person name="Krizsan K."/>
            <person name="Foldi C."/>
            <person name="Dima B."/>
            <person name="Sanchez-Garcia M."/>
            <person name="Sanchez-Ramirez S."/>
            <person name="Szollosi G.J."/>
            <person name="Szarkandi J.G."/>
            <person name="Papp V."/>
            <person name="Albert L."/>
            <person name="Andreopoulos W."/>
            <person name="Angelini C."/>
            <person name="Antonin V."/>
            <person name="Barry K.W."/>
            <person name="Bougher N.L."/>
            <person name="Buchanan P."/>
            <person name="Buyck B."/>
            <person name="Bense V."/>
            <person name="Catcheside P."/>
            <person name="Chovatia M."/>
            <person name="Cooper J."/>
            <person name="Damon W."/>
            <person name="Desjardin D."/>
            <person name="Finy P."/>
            <person name="Geml J."/>
            <person name="Haridas S."/>
            <person name="Hughes K."/>
            <person name="Justo A."/>
            <person name="Karasinski D."/>
            <person name="Kautmanova I."/>
            <person name="Kiss B."/>
            <person name="Kocsube S."/>
            <person name="Kotiranta H."/>
            <person name="LaButti K.M."/>
            <person name="Lechner B.E."/>
            <person name="Liimatainen K."/>
            <person name="Lipzen A."/>
            <person name="Lukacs Z."/>
            <person name="Mihaltcheva S."/>
            <person name="Morgado L.N."/>
            <person name="Niskanen T."/>
            <person name="Noordeloos M.E."/>
            <person name="Ohm R.A."/>
            <person name="Ortiz-Santana B."/>
            <person name="Ovrebo C."/>
            <person name="Racz N."/>
            <person name="Riley R."/>
            <person name="Savchenko A."/>
            <person name="Shiryaev A."/>
            <person name="Soop K."/>
            <person name="Spirin V."/>
            <person name="Szebenyi C."/>
            <person name="Tomsovsky M."/>
            <person name="Tulloss R.E."/>
            <person name="Uehling J."/>
            <person name="Grigoriev I.V."/>
            <person name="Vagvolgyi C."/>
            <person name="Papp T."/>
            <person name="Martin F.M."/>
            <person name="Miettinen O."/>
            <person name="Hibbett D.S."/>
            <person name="Nagy L.G."/>
        </authorList>
    </citation>
    <scope>NUCLEOTIDE SEQUENCE [LARGE SCALE GENOMIC DNA]</scope>
    <source>
        <strain evidence="3 4">CBS 309.79</strain>
    </source>
</reference>
<dbReference type="STRING" id="1884261.A0A5C3QJG7"/>
<feature type="compositionally biased region" description="Pro residues" evidence="1">
    <location>
        <begin position="390"/>
        <end position="399"/>
    </location>
</feature>
<evidence type="ECO:0000313" key="3">
    <source>
        <dbReference type="EMBL" id="TFL00621.1"/>
    </source>
</evidence>
<evidence type="ECO:0000256" key="1">
    <source>
        <dbReference type="SAM" id="MobiDB-lite"/>
    </source>
</evidence>
<dbReference type="Gene3D" id="1.20.1260.10">
    <property type="match status" value="1"/>
</dbReference>
<dbReference type="AlphaFoldDB" id="A0A5C3QJG7"/>
<feature type="compositionally biased region" description="Low complexity" evidence="1">
    <location>
        <begin position="328"/>
        <end position="340"/>
    </location>
</feature>
<proteinExistence type="predicted"/>
<feature type="chain" id="PRO_5023074979" evidence="2">
    <location>
        <begin position="19"/>
        <end position="474"/>
    </location>
</feature>
<organism evidence="3 4">
    <name type="scientific">Pterulicium gracile</name>
    <dbReference type="NCBI Taxonomy" id="1884261"/>
    <lineage>
        <taxon>Eukaryota</taxon>
        <taxon>Fungi</taxon>
        <taxon>Dikarya</taxon>
        <taxon>Basidiomycota</taxon>
        <taxon>Agaricomycotina</taxon>
        <taxon>Agaricomycetes</taxon>
        <taxon>Agaricomycetidae</taxon>
        <taxon>Agaricales</taxon>
        <taxon>Pleurotineae</taxon>
        <taxon>Pterulaceae</taxon>
        <taxon>Pterulicium</taxon>
    </lineage>
</organism>
<feature type="region of interest" description="Disordered" evidence="1">
    <location>
        <begin position="365"/>
        <end position="474"/>
    </location>
</feature>
<evidence type="ECO:0000256" key="2">
    <source>
        <dbReference type="SAM" id="SignalP"/>
    </source>
</evidence>
<dbReference type="CDD" id="cd00657">
    <property type="entry name" value="Ferritin_like"/>
    <property type="match status" value="1"/>
</dbReference>
<gene>
    <name evidence="3" type="ORF">BDV98DRAFT_613003</name>
</gene>